<keyword evidence="3" id="KW-1185">Reference proteome</keyword>
<keyword evidence="1" id="KW-0472">Membrane</keyword>
<evidence type="ECO:0000256" key="1">
    <source>
        <dbReference type="SAM" id="Phobius"/>
    </source>
</evidence>
<keyword evidence="1" id="KW-1133">Transmembrane helix</keyword>
<comment type="caution">
    <text evidence="2">The sequence shown here is derived from an EMBL/GenBank/DDBJ whole genome shotgun (WGS) entry which is preliminary data.</text>
</comment>
<keyword evidence="1" id="KW-0812">Transmembrane</keyword>
<proteinExistence type="predicted"/>
<reference evidence="2 3" key="1">
    <citation type="submission" date="2018-01" db="EMBL/GenBank/DDBJ databases">
        <title>Genomic Encyclopedia of Archaeal and Bacterial Type Strains, Phase II (KMG-II): from individual species to whole genera.</title>
        <authorList>
            <person name="Goeker M."/>
        </authorList>
    </citation>
    <scope>NUCLEOTIDE SEQUENCE [LARGE SCALE GENOMIC DNA]</scope>
    <source>
        <strain evidence="2 3">DSM 17023</strain>
    </source>
</reference>
<evidence type="ECO:0000313" key="2">
    <source>
        <dbReference type="EMBL" id="POF27742.1"/>
    </source>
</evidence>
<feature type="transmembrane region" description="Helical" evidence="1">
    <location>
        <begin position="67"/>
        <end position="85"/>
    </location>
</feature>
<evidence type="ECO:0008006" key="4">
    <source>
        <dbReference type="Google" id="ProtNLM"/>
    </source>
</evidence>
<dbReference type="RefSeq" id="WP_103225617.1">
    <property type="nucleotide sequence ID" value="NZ_PPCN01000022.1"/>
</dbReference>
<name>A0A2S3UJ57_9HYPH</name>
<feature type="transmembrane region" description="Helical" evidence="1">
    <location>
        <begin position="20"/>
        <end position="46"/>
    </location>
</feature>
<dbReference type="OrthoDB" id="7873828at2"/>
<evidence type="ECO:0000313" key="3">
    <source>
        <dbReference type="Proteomes" id="UP000236959"/>
    </source>
</evidence>
<dbReference type="Proteomes" id="UP000236959">
    <property type="component" value="Unassembled WGS sequence"/>
</dbReference>
<organism evidence="2 3">
    <name type="scientific">Roseibium marinum</name>
    <dbReference type="NCBI Taxonomy" id="281252"/>
    <lineage>
        <taxon>Bacteria</taxon>
        <taxon>Pseudomonadati</taxon>
        <taxon>Pseudomonadota</taxon>
        <taxon>Alphaproteobacteria</taxon>
        <taxon>Hyphomicrobiales</taxon>
        <taxon>Stappiaceae</taxon>
        <taxon>Roseibium</taxon>
    </lineage>
</organism>
<dbReference type="EMBL" id="PPCN01000022">
    <property type="protein sequence ID" value="POF27742.1"/>
    <property type="molecule type" value="Genomic_DNA"/>
</dbReference>
<protein>
    <recommendedName>
        <fullName evidence="4">Nitric oxide reductase F protein</fullName>
    </recommendedName>
</protein>
<accession>A0A2S3UJ57</accession>
<sequence>MIHDATTRAWVTLMVLSGASVLVALTGGASFGGSVAGALILLFAWMKARVILARYLGLWRAPAWLSGFNWVLGLYCMLLLGLFLAPDFIR</sequence>
<dbReference type="AlphaFoldDB" id="A0A2S3UJ57"/>
<gene>
    <name evidence="2" type="ORF">CLV41_12222</name>
</gene>